<comment type="caution">
    <text evidence="1">The sequence shown here is derived from an EMBL/GenBank/DDBJ whole genome shotgun (WGS) entry which is preliminary data.</text>
</comment>
<accession>A0ACC6A781</accession>
<proteinExistence type="predicted"/>
<sequence>MYAMVTTEENGIVVRNKERGTKFLEQQEANEVFLTFFGDQIINVLQAYFDDDFQYRAIELQEGVKNLRRFHRKEWLHLIELVSSTIPNSVLKEVYGTVATRHIARKVTANKIKECSVCGKVFYDAIPGGKKTYCSRMSVARNGKVTSCEREVNNRRARACYNRERYGVSTYAYHKIMSIYKRERSFGLTLATVEALAHNKSYYSNDPQDIVCGTRKTCVIYRKRSKGHCPIKHIDGKKERVPRRPLHEVEWEISNGEMKDSGGAILFSVNIADGKRNDKSDFTFDGKLLPLKTKEDLPPVRYFL</sequence>
<protein>
    <submittedName>
        <fullName evidence="1">Uncharacterized protein</fullName>
    </submittedName>
</protein>
<name>A0ACC6A781_9BACI</name>
<organism evidence="1 2">
    <name type="scientific">Bacillus cytotoxicus</name>
    <dbReference type="NCBI Taxonomy" id="580165"/>
    <lineage>
        <taxon>Bacteria</taxon>
        <taxon>Bacillati</taxon>
        <taxon>Bacillota</taxon>
        <taxon>Bacilli</taxon>
        <taxon>Bacillales</taxon>
        <taxon>Bacillaceae</taxon>
        <taxon>Bacillus</taxon>
        <taxon>Bacillus cereus group</taxon>
    </lineage>
</organism>
<evidence type="ECO:0000313" key="2">
    <source>
        <dbReference type="Proteomes" id="UP001202289"/>
    </source>
</evidence>
<gene>
    <name evidence="1" type="ORF">M3215_13305</name>
</gene>
<reference evidence="1" key="1">
    <citation type="submission" date="2022-05" db="EMBL/GenBank/DDBJ databases">
        <title>Comparative Genomics of Spacecraft Associated Microbes.</title>
        <authorList>
            <person name="Tran M.T."/>
            <person name="Wright A."/>
            <person name="Seuylemezian A."/>
            <person name="Eisen J."/>
            <person name="Coil D."/>
        </authorList>
    </citation>
    <scope>NUCLEOTIDE SEQUENCE</scope>
    <source>
        <strain evidence="1">FAIRING 10M-2.2</strain>
    </source>
</reference>
<keyword evidence="2" id="KW-1185">Reference proteome</keyword>
<dbReference type="Proteomes" id="UP001202289">
    <property type="component" value="Unassembled WGS sequence"/>
</dbReference>
<evidence type="ECO:0000313" key="1">
    <source>
        <dbReference type="EMBL" id="MCM3736769.1"/>
    </source>
</evidence>
<dbReference type="EMBL" id="JAMBOP010000015">
    <property type="protein sequence ID" value="MCM3736769.1"/>
    <property type="molecule type" value="Genomic_DNA"/>
</dbReference>